<comment type="subunit">
    <text evidence="8">Component of the oligosaccharyltransferase (OST) complex.</text>
</comment>
<evidence type="ECO:0000313" key="10">
    <source>
        <dbReference type="EMBL" id="KAF6050802.1"/>
    </source>
</evidence>
<comment type="similarity">
    <text evidence="3 8">Belongs to the DAD/OST2 family.</text>
</comment>
<comment type="pathway">
    <text evidence="2 8">Protein modification; protein glycosylation.</text>
</comment>
<dbReference type="GO" id="GO:0008250">
    <property type="term" value="C:oligosaccharyltransferase complex"/>
    <property type="evidence" value="ECO:0007669"/>
    <property type="project" value="InterPro"/>
</dbReference>
<reference evidence="10" key="1">
    <citation type="submission" date="2020-03" db="EMBL/GenBank/DDBJ databases">
        <title>FDA dAtabase for Regulatory Grade micrObial Sequences (FDA-ARGOS): Supporting development and validation of Infectious Disease Dx tests.</title>
        <authorList>
            <person name="Campos J."/>
            <person name="Goldberg B."/>
            <person name="Tallon L."/>
            <person name="Sadzewicz L."/>
            <person name="Vavikolanu K."/>
            <person name="Mehta A."/>
            <person name="Aluvathingal J."/>
            <person name="Nadendla S."/>
            <person name="Nandy P."/>
            <person name="Geyer C."/>
            <person name="Yan Y."/>
            <person name="Sichtig H."/>
        </authorList>
    </citation>
    <scope>NUCLEOTIDE SEQUENCE [LARGE SCALE GENOMIC DNA]</scope>
    <source>
        <strain evidence="10">FDAARGOS_652</strain>
    </source>
</reference>
<dbReference type="EMBL" id="JABWAB010000005">
    <property type="protein sequence ID" value="KAF6050802.1"/>
    <property type="molecule type" value="Genomic_DNA"/>
</dbReference>
<dbReference type="OrthoDB" id="445566at2759"/>
<keyword evidence="7 8" id="KW-0472">Membrane</keyword>
<evidence type="ECO:0000256" key="4">
    <source>
        <dbReference type="ARBA" id="ARBA00022692"/>
    </source>
</evidence>
<feature type="transmembrane region" description="Helical" evidence="8">
    <location>
        <begin position="74"/>
        <end position="95"/>
    </location>
</feature>
<evidence type="ECO:0000256" key="8">
    <source>
        <dbReference type="RuleBase" id="RU361136"/>
    </source>
</evidence>
<feature type="transmembrane region" description="Helical" evidence="8">
    <location>
        <begin position="101"/>
        <end position="121"/>
    </location>
</feature>
<accession>A0A8X7NLP9</accession>
<keyword evidence="4 8" id="KW-0812">Transmembrane</keyword>
<evidence type="ECO:0000256" key="6">
    <source>
        <dbReference type="ARBA" id="ARBA00022989"/>
    </source>
</evidence>
<comment type="function">
    <text evidence="8">Subunit of the oligosaccharyl transferase (OST) complex that catalyzes the initial transfer of a defined glycan (Glc(3)Man(9)GlcNAc(2) in eukaryotes) from the lipid carrier dolichol-pyrophosphate to an asparagine residue within an Asn-X-Ser/Thr consensus motif in nascent polypeptide chains, the first step in protein N-glycosylation. N-glycosylation occurs cotranslationally and the complex associates with the Sec61 complex at the channel-forming translocon complex that mediates protein translocation across the endoplasmic reticulum (ER). All subunits are required for a maximal enzyme activity.</text>
</comment>
<dbReference type="PANTHER" id="PTHR10705:SF0">
    <property type="entry name" value="DOLICHYL-DIPHOSPHOOLIGOSACCHARIDE--PROTEIN GLYCOSYLTRANSFERASE SUBUNIT DAD1"/>
    <property type="match status" value="1"/>
</dbReference>
<sequence>MAKKDIIAIKKAQAAKANTANSTSSSSTTTNTTSSSDSLLPQSKSVTTTFHELKLAINTTTNDYFATLTPKLKLIDLFLVFLVSLGILQFSYVLLIGNFPFNAFLGGFAICVGQFVLLVSLRLQINDHGATKGKETVAVKTKSNKTTKGGKDADGDEIDELVEIDDSVDTEDDNDKSTKVFTGISPERSFADFIFASLILHFIVIHFIN</sequence>
<dbReference type="Pfam" id="PF02109">
    <property type="entry name" value="DAD"/>
    <property type="match status" value="2"/>
</dbReference>
<name>A0A8X7NLP9_CANPA</name>
<evidence type="ECO:0000256" key="7">
    <source>
        <dbReference type="ARBA" id="ARBA00023136"/>
    </source>
</evidence>
<dbReference type="InterPro" id="IPR003038">
    <property type="entry name" value="DAD/Ost2"/>
</dbReference>
<dbReference type="GO" id="GO:0006487">
    <property type="term" value="P:protein N-linked glycosylation"/>
    <property type="evidence" value="ECO:0007669"/>
    <property type="project" value="TreeGrafter"/>
</dbReference>
<keyword evidence="5 8" id="KW-0256">Endoplasmic reticulum</keyword>
<evidence type="ECO:0000313" key="11">
    <source>
        <dbReference type="Proteomes" id="UP000590412"/>
    </source>
</evidence>
<feature type="transmembrane region" description="Helical" evidence="8">
    <location>
        <begin position="189"/>
        <end position="208"/>
    </location>
</feature>
<dbReference type="Proteomes" id="UP000590412">
    <property type="component" value="Unassembled WGS sequence"/>
</dbReference>
<evidence type="ECO:0000256" key="1">
    <source>
        <dbReference type="ARBA" id="ARBA00004477"/>
    </source>
</evidence>
<feature type="region of interest" description="Disordered" evidence="9">
    <location>
        <begin position="20"/>
        <end position="41"/>
    </location>
</feature>
<dbReference type="PANTHER" id="PTHR10705">
    <property type="entry name" value="DOLICHYL-DIPHOSPHOOLIGOSACCHARIDE--PROTEIN GLYCOSYLTRANSFERASE SUBUNIT DAD1"/>
    <property type="match status" value="1"/>
</dbReference>
<comment type="caution">
    <text evidence="10">The sequence shown here is derived from an EMBL/GenBank/DDBJ whole genome shotgun (WGS) entry which is preliminary data.</text>
</comment>
<organism evidence="10 11">
    <name type="scientific">Candida parapsilosis</name>
    <name type="common">Yeast</name>
    <dbReference type="NCBI Taxonomy" id="5480"/>
    <lineage>
        <taxon>Eukaryota</taxon>
        <taxon>Fungi</taxon>
        <taxon>Dikarya</taxon>
        <taxon>Ascomycota</taxon>
        <taxon>Saccharomycotina</taxon>
        <taxon>Pichiomycetes</taxon>
        <taxon>Debaryomycetaceae</taxon>
        <taxon>Candida/Lodderomyces clade</taxon>
        <taxon>Candida</taxon>
    </lineage>
</organism>
<dbReference type="AlphaFoldDB" id="A0A8X7NLP9"/>
<evidence type="ECO:0000256" key="3">
    <source>
        <dbReference type="ARBA" id="ARBA00009386"/>
    </source>
</evidence>
<comment type="subcellular location">
    <subcellularLocation>
        <location evidence="1 8">Endoplasmic reticulum membrane</location>
        <topology evidence="1 8">Multi-pass membrane protein</topology>
    </subcellularLocation>
</comment>
<evidence type="ECO:0000256" key="9">
    <source>
        <dbReference type="SAM" id="MobiDB-lite"/>
    </source>
</evidence>
<gene>
    <name evidence="10" type="ORF">FOB60_003470</name>
</gene>
<protein>
    <recommendedName>
        <fullName evidence="8">Dolichyl-diphosphooligosaccharide--protein glycosyltransferase subunit OST2</fullName>
        <shortName evidence="8">Oligosaccharyl transferase subunit OST2</shortName>
    </recommendedName>
</protein>
<proteinExistence type="inferred from homology"/>
<evidence type="ECO:0000256" key="2">
    <source>
        <dbReference type="ARBA" id="ARBA00004922"/>
    </source>
</evidence>
<keyword evidence="6 8" id="KW-1133">Transmembrane helix</keyword>
<evidence type="ECO:0000256" key="5">
    <source>
        <dbReference type="ARBA" id="ARBA00022824"/>
    </source>
</evidence>